<feature type="compositionally biased region" description="Polar residues" evidence="1">
    <location>
        <begin position="133"/>
        <end position="149"/>
    </location>
</feature>
<dbReference type="STRING" id="796606.BMMGA3_10915"/>
<dbReference type="eggNOG" id="COG1388">
    <property type="taxonomic scope" value="Bacteria"/>
</dbReference>
<keyword evidence="2" id="KW-0472">Membrane</keyword>
<dbReference type="InterPro" id="IPR018392">
    <property type="entry name" value="LysM"/>
</dbReference>
<evidence type="ECO:0000256" key="1">
    <source>
        <dbReference type="SAM" id="MobiDB-lite"/>
    </source>
</evidence>
<dbReference type="OrthoDB" id="2583609at2"/>
<dbReference type="AlphaFoldDB" id="I3EA15"/>
<protein>
    <submittedName>
        <fullName evidence="4">LysM repeat protein</fullName>
    </submittedName>
</protein>
<dbReference type="CDD" id="cd00118">
    <property type="entry name" value="LysM"/>
    <property type="match status" value="1"/>
</dbReference>
<sequence length="219" mass="25144">MNREDPYRDQAERLRQRIERIPIENEGKPGKLPPRSEIHRNKKKKNNWKLKYPVIRLLVLFFILLPITIYSAYTYLEGQNFSGKKEVIGNGTAGYEPIELEIKKDPLDSNKDKETETSGLSIENHEEKKKISLSESITDNDSEASSSEPEGNKDSEPKTTDNESKQKIIYHTVQPHETLFRIAIKYYNSKAGIEIIRHANGIQGNEIQSGQVLKIPIQK</sequence>
<organism evidence="4 5">
    <name type="scientific">Bacillus methanolicus (strain MGA3 / ATCC 53907)</name>
    <dbReference type="NCBI Taxonomy" id="796606"/>
    <lineage>
        <taxon>Bacteria</taxon>
        <taxon>Bacillati</taxon>
        <taxon>Bacillota</taxon>
        <taxon>Bacilli</taxon>
        <taxon>Bacillales</taxon>
        <taxon>Bacillaceae</taxon>
        <taxon>Bacillus</taxon>
    </lineage>
</organism>
<feature type="compositionally biased region" description="Basic and acidic residues" evidence="1">
    <location>
        <begin position="104"/>
        <end position="116"/>
    </location>
</feature>
<accession>I3EA15</accession>
<evidence type="ECO:0000259" key="3">
    <source>
        <dbReference type="PROSITE" id="PS51782"/>
    </source>
</evidence>
<dbReference type="SMART" id="SM00257">
    <property type="entry name" value="LysM"/>
    <property type="match status" value="1"/>
</dbReference>
<feature type="compositionally biased region" description="Basic and acidic residues" evidence="1">
    <location>
        <begin position="150"/>
        <end position="166"/>
    </location>
</feature>
<dbReference type="RefSeq" id="WP_004435341.1">
    <property type="nucleotide sequence ID" value="NZ_ADWW01000002.1"/>
</dbReference>
<gene>
    <name evidence="4" type="ORF">BMMGA3_10915</name>
</gene>
<reference evidence="4 5" key="1">
    <citation type="journal article" date="2015" name="BMC Genomics">
        <title>Transcriptome analysis of thermophilic methylotrophic Bacillus methanolicus MGA3 using RNA-sequencing provides detailed insights into its previously uncharted transcriptional landscape.</title>
        <authorList>
            <person name="Irla M."/>
            <person name="Neshat A."/>
            <person name="Brautaset T."/>
            <person name="Ruckert C."/>
            <person name="Kalinowski J."/>
            <person name="Wendisch V.F."/>
        </authorList>
    </citation>
    <scope>NUCLEOTIDE SEQUENCE [LARGE SCALE GENOMIC DNA]</scope>
    <source>
        <strain evidence="5">MGA3 / ATCC 53907</strain>
    </source>
</reference>
<name>I3EA15_BACMM</name>
<dbReference type="PROSITE" id="PS51782">
    <property type="entry name" value="LYSM"/>
    <property type="match status" value="1"/>
</dbReference>
<dbReference type="Gene3D" id="3.10.350.10">
    <property type="entry name" value="LysM domain"/>
    <property type="match status" value="1"/>
</dbReference>
<dbReference type="InterPro" id="IPR036779">
    <property type="entry name" value="LysM_dom_sf"/>
</dbReference>
<feature type="region of interest" description="Disordered" evidence="1">
    <location>
        <begin position="104"/>
        <end position="166"/>
    </location>
</feature>
<evidence type="ECO:0000313" key="5">
    <source>
        <dbReference type="Proteomes" id="UP000027602"/>
    </source>
</evidence>
<evidence type="ECO:0000256" key="2">
    <source>
        <dbReference type="SAM" id="Phobius"/>
    </source>
</evidence>
<dbReference type="Pfam" id="PF01476">
    <property type="entry name" value="LysM"/>
    <property type="match status" value="1"/>
</dbReference>
<keyword evidence="2" id="KW-0812">Transmembrane</keyword>
<dbReference type="HOGENOM" id="CLU_100493_0_0_9"/>
<dbReference type="Proteomes" id="UP000027602">
    <property type="component" value="Chromosome"/>
</dbReference>
<feature type="transmembrane region" description="Helical" evidence="2">
    <location>
        <begin position="54"/>
        <end position="76"/>
    </location>
</feature>
<feature type="domain" description="LysM" evidence="3">
    <location>
        <begin position="169"/>
        <end position="215"/>
    </location>
</feature>
<dbReference type="KEGG" id="bmet:BMMGA3_10915"/>
<dbReference type="SUPFAM" id="SSF54106">
    <property type="entry name" value="LysM domain"/>
    <property type="match status" value="1"/>
</dbReference>
<dbReference type="EMBL" id="CP007739">
    <property type="protein sequence ID" value="AIE60579.1"/>
    <property type="molecule type" value="Genomic_DNA"/>
</dbReference>
<feature type="compositionally biased region" description="Basic and acidic residues" evidence="1">
    <location>
        <begin position="123"/>
        <end position="132"/>
    </location>
</feature>
<proteinExistence type="predicted"/>
<keyword evidence="5" id="KW-1185">Reference proteome</keyword>
<keyword evidence="2" id="KW-1133">Transmembrane helix</keyword>
<evidence type="ECO:0000313" key="4">
    <source>
        <dbReference type="EMBL" id="AIE60579.1"/>
    </source>
</evidence>